<protein>
    <recommendedName>
        <fullName evidence="4">HNH endonuclease</fullName>
    </recommendedName>
</protein>
<name>A0A1W1ZKR4_9PSEU</name>
<dbReference type="STRING" id="40571.SAMN05660733_00070"/>
<evidence type="ECO:0000313" key="3">
    <source>
        <dbReference type="Proteomes" id="UP000192840"/>
    </source>
</evidence>
<dbReference type="AlphaFoldDB" id="A0A1W1ZKR4"/>
<dbReference type="EMBL" id="FWYC01000003">
    <property type="protein sequence ID" value="SMC49006.1"/>
    <property type="molecule type" value="Genomic_DNA"/>
</dbReference>
<gene>
    <name evidence="2" type="ORF">SAMN05660733_00070</name>
</gene>
<proteinExistence type="predicted"/>
<dbReference type="Proteomes" id="UP000192840">
    <property type="component" value="Unassembled WGS sequence"/>
</dbReference>
<evidence type="ECO:0000313" key="2">
    <source>
        <dbReference type="EMBL" id="SMC49006.1"/>
    </source>
</evidence>
<accession>A0A1W1ZKR4</accession>
<evidence type="ECO:0000256" key="1">
    <source>
        <dbReference type="SAM" id="MobiDB-lite"/>
    </source>
</evidence>
<sequence length="545" mass="58584">MEADSVLLGSSARLLRAGVLLELGATRWKQGQRDPARQDLAAAKAIAEHCGAASVLRRLADLPTEAVSRSDALPQVPRSSGLPLTPHEYRVAGLVVAGNSNDEIAHKLRTGHSSSLTSSRGRGLGQARPAHACGNSVAAGGDDGGMRATDDAGAVLNAEFEIEPDGDHLALVMKSAGGKVNGSPHGRNHQYNLALELLLHRLRERGAVLESGVVDSTPVKHLPEPQRTIVESPVVLVTTPGIEALRKKLGRAQGKIGKNPDGNATKQIRLRLRVPGYAADDADRLAAELAKPSNRGKAPDALALLRSLIGDPIETVTGSVNTIVEVNQKQVRVTTERSPQGQWVDVRDVEAGLEKLHAQGSVPVSVGELGHRSSFVGAVLATIPGTVVSLRPAIVTLHEPKFPLRIRKFTVLDGSAQVTTRKEQRELRRLLLGGRTDAPCDLCGHEYPGDFLVAAHIKKRSLCTDDERNDLTNVAMLACRFGCDSLFESGHITVDDTGRVLSWFEDGLRGRLRDHLNQLHGRTCGAHRSSSQPYFTWHRANVYRG</sequence>
<reference evidence="3" key="1">
    <citation type="submission" date="2017-04" db="EMBL/GenBank/DDBJ databases">
        <authorList>
            <person name="Varghese N."/>
            <person name="Submissions S."/>
        </authorList>
    </citation>
    <scope>NUCLEOTIDE SEQUENCE [LARGE SCALE GENOMIC DNA]</scope>
    <source>
        <strain evidence="3">DSM 44073</strain>
    </source>
</reference>
<organism evidence="2 3">
    <name type="scientific">Lentzea albidocapillata</name>
    <dbReference type="NCBI Taxonomy" id="40571"/>
    <lineage>
        <taxon>Bacteria</taxon>
        <taxon>Bacillati</taxon>
        <taxon>Actinomycetota</taxon>
        <taxon>Actinomycetes</taxon>
        <taxon>Pseudonocardiales</taxon>
        <taxon>Pseudonocardiaceae</taxon>
        <taxon>Lentzea</taxon>
    </lineage>
</organism>
<feature type="compositionally biased region" description="Low complexity" evidence="1">
    <location>
        <begin position="111"/>
        <end position="121"/>
    </location>
</feature>
<feature type="region of interest" description="Disordered" evidence="1">
    <location>
        <begin position="111"/>
        <end position="130"/>
    </location>
</feature>
<evidence type="ECO:0008006" key="4">
    <source>
        <dbReference type="Google" id="ProtNLM"/>
    </source>
</evidence>
<keyword evidence="3" id="KW-1185">Reference proteome</keyword>
<dbReference type="eggNOG" id="COG3440">
    <property type="taxonomic scope" value="Bacteria"/>
</dbReference>